<comment type="caution">
    <text evidence="2">The sequence shown here is derived from an EMBL/GenBank/DDBJ whole genome shotgun (WGS) entry which is preliminary data.</text>
</comment>
<feature type="transmembrane region" description="Helical" evidence="1">
    <location>
        <begin position="142"/>
        <end position="175"/>
    </location>
</feature>
<feature type="transmembrane region" description="Helical" evidence="1">
    <location>
        <begin position="106"/>
        <end position="130"/>
    </location>
</feature>
<reference evidence="2 3" key="1">
    <citation type="journal article" date="2021" name="PeerJ">
        <title>Analysis of 44 Vibrio anguillarum genomes reveals high genetic diversity.</title>
        <authorList>
            <person name="Hansen M.J."/>
            <person name="Dalsgaard I."/>
        </authorList>
    </citation>
    <scope>NUCLEOTIDE SEQUENCE [LARGE SCALE GENOMIC DNA]</scope>
    <source>
        <strain evidence="2 3">040915-1/1B</strain>
    </source>
</reference>
<evidence type="ECO:0000256" key="1">
    <source>
        <dbReference type="SAM" id="Phobius"/>
    </source>
</evidence>
<feature type="transmembrane region" description="Helical" evidence="1">
    <location>
        <begin position="296"/>
        <end position="312"/>
    </location>
</feature>
<feature type="transmembrane region" description="Helical" evidence="1">
    <location>
        <begin position="271"/>
        <end position="290"/>
    </location>
</feature>
<feature type="transmembrane region" description="Helical" evidence="1">
    <location>
        <begin position="77"/>
        <end position="94"/>
    </location>
</feature>
<feature type="transmembrane region" description="Helical" evidence="1">
    <location>
        <begin position="237"/>
        <end position="259"/>
    </location>
</feature>
<keyword evidence="1" id="KW-0472">Membrane</keyword>
<feature type="transmembrane region" description="Helical" evidence="1">
    <location>
        <begin position="196"/>
        <end position="217"/>
    </location>
</feature>
<proteinExistence type="predicted"/>
<gene>
    <name evidence="2" type="ORF">EAY46_17920</name>
</gene>
<dbReference type="Proteomes" id="UP000726136">
    <property type="component" value="Unassembled WGS sequence"/>
</dbReference>
<keyword evidence="1" id="KW-1133">Transmembrane helix</keyword>
<protein>
    <recommendedName>
        <fullName evidence="4">Oligosaccharide repeat unit polymerase</fullName>
    </recommendedName>
</protein>
<name>A0ABR9ZAE0_VIBAN</name>
<dbReference type="EMBL" id="RDPI01000032">
    <property type="protein sequence ID" value="MBF4374947.1"/>
    <property type="molecule type" value="Genomic_DNA"/>
</dbReference>
<evidence type="ECO:0000313" key="3">
    <source>
        <dbReference type="Proteomes" id="UP000726136"/>
    </source>
</evidence>
<keyword evidence="1" id="KW-0812">Transmembrane</keyword>
<feature type="transmembrane region" description="Helical" evidence="1">
    <location>
        <begin position="54"/>
        <end position="71"/>
    </location>
</feature>
<accession>A0ABR9ZAE0</accession>
<feature type="transmembrane region" description="Helical" evidence="1">
    <location>
        <begin position="25"/>
        <end position="45"/>
    </location>
</feature>
<evidence type="ECO:0000313" key="2">
    <source>
        <dbReference type="EMBL" id="MBF4374947.1"/>
    </source>
</evidence>
<keyword evidence="3" id="KW-1185">Reference proteome</keyword>
<evidence type="ECO:0008006" key="4">
    <source>
        <dbReference type="Google" id="ProtNLM"/>
    </source>
</evidence>
<organism evidence="2 3">
    <name type="scientific">Vibrio anguillarum</name>
    <name type="common">Listonella anguillarum</name>
    <dbReference type="NCBI Taxonomy" id="55601"/>
    <lineage>
        <taxon>Bacteria</taxon>
        <taxon>Pseudomonadati</taxon>
        <taxon>Pseudomonadota</taxon>
        <taxon>Gammaproteobacteria</taxon>
        <taxon>Vibrionales</taxon>
        <taxon>Vibrionaceae</taxon>
        <taxon>Vibrio</taxon>
    </lineage>
</organism>
<sequence>MSPNWALIVYYYTLIFKAFGAEEQILPLFNIFLFSYLFFFFQYLFKSIEITRRYLFSLGMLLLPGPIYWVATLSKEGIFYCFMAFITYLITRGAKKFGIVKVINVVFLSVAFSLTSRFNIVLITILGIFSKRYISGSVRSFSFIYSFIFITFITLFSFSFGVFLLSIMFGFDYLSSPWYIPLSIDADSSWGYKMRFVADNIVDMWFFFPVKFILTVFSEVNPIYFITFPYFEADSYAIIFSTAQGVVRIISFFLLFCFFPRISIQRGDIRFLLVLSFINYLVFAVVIGFFQSRYLIFSDYLLVSTLILLFYSKGNNKGEVCNRYG</sequence>